<dbReference type="Pfam" id="PF04480">
    <property type="entry name" value="DUF559"/>
    <property type="match status" value="1"/>
</dbReference>
<dbReference type="InterPro" id="IPR047216">
    <property type="entry name" value="Endonuclease_DUF559_bact"/>
</dbReference>
<proteinExistence type="predicted"/>
<dbReference type="Proteomes" id="UP000183192">
    <property type="component" value="Unassembled WGS sequence"/>
</dbReference>
<comment type="caution">
    <text evidence="2">The sequence shown here is derived from an EMBL/GenBank/DDBJ whole genome shotgun (WGS) entry which is preliminary data.</text>
</comment>
<name>A0A1J4T7D5_9BACT</name>
<accession>A0A1J4T7D5</accession>
<gene>
    <name evidence="2" type="ORF">AUJ27_02815</name>
</gene>
<dbReference type="STRING" id="1805146.AUJ27_02815"/>
<organism evidence="2 3">
    <name type="scientific">Candidatus Falkowbacteria bacterium CG1_02_37_44</name>
    <dbReference type="NCBI Taxonomy" id="1805146"/>
    <lineage>
        <taxon>Bacteria</taxon>
        <taxon>Candidatus Falkowiibacteriota</taxon>
    </lineage>
</organism>
<sequence length="69" mass="8413">MINSKVVKVAKELRKNMTEAEKILWQILRNRQLNNIKFRRQFPLVFENNNFVVYLISAINWKTIFLLYI</sequence>
<dbReference type="PANTHER" id="PTHR38590">
    <property type="entry name" value="BLL0828 PROTEIN"/>
    <property type="match status" value="1"/>
</dbReference>
<dbReference type="PANTHER" id="PTHR38590:SF1">
    <property type="entry name" value="BLL0828 PROTEIN"/>
    <property type="match status" value="1"/>
</dbReference>
<evidence type="ECO:0000259" key="1">
    <source>
        <dbReference type="Pfam" id="PF04480"/>
    </source>
</evidence>
<feature type="domain" description="DUF559" evidence="1">
    <location>
        <begin position="6"/>
        <end position="45"/>
    </location>
</feature>
<dbReference type="EMBL" id="MNUU01000052">
    <property type="protein sequence ID" value="OIO07281.1"/>
    <property type="molecule type" value="Genomic_DNA"/>
</dbReference>
<reference evidence="2 3" key="1">
    <citation type="journal article" date="2016" name="Environ. Microbiol.">
        <title>Genomic resolution of a cold subsurface aquifer community provides metabolic insights for novel microbes adapted to high CO concentrations.</title>
        <authorList>
            <person name="Probst A.J."/>
            <person name="Castelle C.J."/>
            <person name="Singh A."/>
            <person name="Brown C.T."/>
            <person name="Anantharaman K."/>
            <person name="Sharon I."/>
            <person name="Hug L.A."/>
            <person name="Burstein D."/>
            <person name="Emerson J.B."/>
            <person name="Thomas B.C."/>
            <person name="Banfield J.F."/>
        </authorList>
    </citation>
    <scope>NUCLEOTIDE SEQUENCE [LARGE SCALE GENOMIC DNA]</scope>
    <source>
        <strain evidence="2">CG1_02_37_44</strain>
    </source>
</reference>
<evidence type="ECO:0000313" key="2">
    <source>
        <dbReference type="EMBL" id="OIO07281.1"/>
    </source>
</evidence>
<dbReference type="AlphaFoldDB" id="A0A1J4T7D5"/>
<dbReference type="InterPro" id="IPR007569">
    <property type="entry name" value="DUF559"/>
</dbReference>
<protein>
    <recommendedName>
        <fullName evidence="1">DUF559 domain-containing protein</fullName>
    </recommendedName>
</protein>
<evidence type="ECO:0000313" key="3">
    <source>
        <dbReference type="Proteomes" id="UP000183192"/>
    </source>
</evidence>